<reference evidence="3 4" key="1">
    <citation type="submission" date="2016-08" db="EMBL/GenBank/DDBJ databases">
        <authorList>
            <consortium name="Lentinula edodes genome sequencing consortium"/>
            <person name="Sakamoto Y."/>
            <person name="Nakade K."/>
            <person name="Sato S."/>
            <person name="Yoshida Y."/>
            <person name="Miyazaki K."/>
            <person name="Natsume S."/>
            <person name="Konno N."/>
        </authorList>
    </citation>
    <scope>NUCLEOTIDE SEQUENCE [LARGE SCALE GENOMIC DNA]</scope>
    <source>
        <strain evidence="3 4">NBRC 111202</strain>
    </source>
</reference>
<gene>
    <name evidence="3" type="ORF">LENED_000595</name>
</gene>
<evidence type="ECO:0000256" key="1">
    <source>
        <dbReference type="PROSITE-ProRule" id="PRU00723"/>
    </source>
</evidence>
<dbReference type="InterPro" id="IPR000571">
    <property type="entry name" value="Znf_CCCH"/>
</dbReference>
<accession>A0A1Q3DWN8</accession>
<dbReference type="Pfam" id="PF25540">
    <property type="entry name" value="DUF7923"/>
    <property type="match status" value="1"/>
</dbReference>
<proteinExistence type="predicted"/>
<evidence type="ECO:0000259" key="2">
    <source>
        <dbReference type="PROSITE" id="PS50103"/>
    </source>
</evidence>
<feature type="zinc finger region" description="C3H1-type" evidence="1">
    <location>
        <begin position="323"/>
        <end position="351"/>
    </location>
</feature>
<keyword evidence="1" id="KW-0862">Zinc</keyword>
<feature type="domain" description="C3H1-type" evidence="2">
    <location>
        <begin position="363"/>
        <end position="391"/>
    </location>
</feature>
<dbReference type="PROSITE" id="PS50103">
    <property type="entry name" value="ZF_C3H1"/>
    <property type="match status" value="2"/>
</dbReference>
<dbReference type="PANTHER" id="PTHR37543">
    <property type="entry name" value="CCCH ZINC FINGER DNA BINDING PROTEIN (AFU_ORTHOLOGUE AFUA_5G12760)"/>
    <property type="match status" value="1"/>
</dbReference>
<name>A0A1Q3DWN8_LENED</name>
<comment type="caution">
    <text evidence="3">The sequence shown here is derived from an EMBL/GenBank/DDBJ whole genome shotgun (WGS) entry which is preliminary data.</text>
</comment>
<dbReference type="EMBL" id="BDGU01000008">
    <property type="protein sequence ID" value="GAV99158.1"/>
    <property type="molecule type" value="Genomic_DNA"/>
</dbReference>
<dbReference type="InterPro" id="IPR057683">
    <property type="entry name" value="DUF7923"/>
</dbReference>
<evidence type="ECO:0000313" key="4">
    <source>
        <dbReference type="Proteomes" id="UP000188533"/>
    </source>
</evidence>
<keyword evidence="1" id="KW-0863">Zinc-finger</keyword>
<sequence>MTTQSMSTVNQQMDEALKSILSLSKATIKHNMELEVRVADLEMELLVWKRAHSVALEASERDNVHIASLHKQITNPDGSRENGNPLVLCVINGQKIFFNQALLMQGFMGGQNAAQYLTKAISDYLTSETVQIFGRVSFWVSIYFNKIELVNTLVGQDVCSREQLEGFLAGFSEASPRFTAVDVGIGEGAADRKIREYIQTYTRLPETFKIFLGGCYESDARYSSAFDNIQSENLLGKLVLLRSLLDDCTDQTFAIPALNVEKLLVQQPLHPSRQQLTPLSMAASMEPVAGPSHGGLVSPQSPVCIGMRYPDPRYPLHKRNHRTETPPPCNEHYLMACSKGAGACKYSHDYMLTPEQLAMLAANAKKAPCNWLKSGLRCPYGDSCCWGHVCPNGSRCFHLSKGKCWFKGEGMHNT</sequence>
<keyword evidence="4" id="KW-1185">Reference proteome</keyword>
<dbReference type="GO" id="GO:0008270">
    <property type="term" value="F:zinc ion binding"/>
    <property type="evidence" value="ECO:0007669"/>
    <property type="project" value="UniProtKB-KW"/>
</dbReference>
<organism evidence="3 4">
    <name type="scientific">Lentinula edodes</name>
    <name type="common">Shiitake mushroom</name>
    <name type="synonym">Lentinus edodes</name>
    <dbReference type="NCBI Taxonomy" id="5353"/>
    <lineage>
        <taxon>Eukaryota</taxon>
        <taxon>Fungi</taxon>
        <taxon>Dikarya</taxon>
        <taxon>Basidiomycota</taxon>
        <taxon>Agaricomycotina</taxon>
        <taxon>Agaricomycetes</taxon>
        <taxon>Agaricomycetidae</taxon>
        <taxon>Agaricales</taxon>
        <taxon>Marasmiineae</taxon>
        <taxon>Omphalotaceae</taxon>
        <taxon>Lentinula</taxon>
    </lineage>
</organism>
<evidence type="ECO:0000313" key="3">
    <source>
        <dbReference type="EMBL" id="GAV99158.1"/>
    </source>
</evidence>
<dbReference type="AlphaFoldDB" id="A0A1Q3DWN8"/>
<feature type="domain" description="C3H1-type" evidence="2">
    <location>
        <begin position="323"/>
        <end position="351"/>
    </location>
</feature>
<protein>
    <recommendedName>
        <fullName evidence="2">C3H1-type domain-containing protein</fullName>
    </recommendedName>
</protein>
<reference evidence="3 4" key="2">
    <citation type="submission" date="2017-02" db="EMBL/GenBank/DDBJ databases">
        <title>A genome survey and senescence transcriptome analysis in Lentinula edodes.</title>
        <authorList>
            <person name="Sakamoto Y."/>
            <person name="Nakade K."/>
            <person name="Sato S."/>
            <person name="Yoshida Y."/>
            <person name="Miyazaki K."/>
            <person name="Natsume S."/>
            <person name="Konno N."/>
        </authorList>
    </citation>
    <scope>NUCLEOTIDE SEQUENCE [LARGE SCALE GENOMIC DNA]</scope>
    <source>
        <strain evidence="3 4">NBRC 111202</strain>
    </source>
</reference>
<dbReference type="STRING" id="5353.A0A1Q3DWN8"/>
<dbReference type="PANTHER" id="PTHR37543:SF1">
    <property type="entry name" value="CCCH ZINC FINGER DNA BINDING PROTEIN (AFU_ORTHOLOGUE AFUA_5G12760)"/>
    <property type="match status" value="1"/>
</dbReference>
<feature type="zinc finger region" description="C3H1-type" evidence="1">
    <location>
        <begin position="363"/>
        <end position="391"/>
    </location>
</feature>
<keyword evidence="1" id="KW-0479">Metal-binding</keyword>
<dbReference type="Proteomes" id="UP000188533">
    <property type="component" value="Unassembled WGS sequence"/>
</dbReference>